<evidence type="ECO:0000259" key="10">
    <source>
        <dbReference type="Pfam" id="PF02897"/>
    </source>
</evidence>
<evidence type="ECO:0000256" key="8">
    <source>
        <dbReference type="SAM" id="MobiDB-lite"/>
    </source>
</evidence>
<evidence type="ECO:0000256" key="2">
    <source>
        <dbReference type="ARBA" id="ARBA00022670"/>
    </source>
</evidence>
<dbReference type="InterPro" id="IPR001375">
    <property type="entry name" value="Peptidase_S9_cat"/>
</dbReference>
<comment type="function">
    <text evidence="7">Serine peptidase whose precise substrate specificity remains unclear. Does not cleave peptides after a arginine or lysine residue. Regulates trans-Golgi network morphology and sorting by regulating the membrane binding of the AP-1 complex. May play a role in the regulation of synaptic vesicle exocytosis.</text>
</comment>
<dbReference type="Proteomes" id="UP001194580">
    <property type="component" value="Unassembled WGS sequence"/>
</dbReference>
<evidence type="ECO:0000313" key="11">
    <source>
        <dbReference type="EMBL" id="KAG0274336.1"/>
    </source>
</evidence>
<dbReference type="PANTHER" id="PTHR11757">
    <property type="entry name" value="PROTEASE FAMILY S9A OLIGOPEPTIDASE"/>
    <property type="match status" value="1"/>
</dbReference>
<feature type="compositionally biased region" description="Polar residues" evidence="8">
    <location>
        <begin position="841"/>
        <end position="851"/>
    </location>
</feature>
<feature type="compositionally biased region" description="Low complexity" evidence="8">
    <location>
        <begin position="8"/>
        <end position="26"/>
    </location>
</feature>
<dbReference type="AlphaFoldDB" id="A0AAD4DCL5"/>
<reference evidence="11" key="1">
    <citation type="journal article" date="2020" name="Fungal Divers.">
        <title>Resolving the Mortierellaceae phylogeny through synthesis of multi-gene phylogenetics and phylogenomics.</title>
        <authorList>
            <person name="Vandepol N."/>
            <person name="Liber J."/>
            <person name="Desiro A."/>
            <person name="Na H."/>
            <person name="Kennedy M."/>
            <person name="Barry K."/>
            <person name="Grigoriev I.V."/>
            <person name="Miller A.N."/>
            <person name="O'Donnell K."/>
            <person name="Stajich J.E."/>
            <person name="Bonito G."/>
        </authorList>
    </citation>
    <scope>NUCLEOTIDE SEQUENCE</scope>
    <source>
        <strain evidence="11">NRRL 28262</strain>
    </source>
</reference>
<dbReference type="PANTHER" id="PTHR11757:SF19">
    <property type="entry name" value="PROLYL ENDOPEPTIDASE-LIKE"/>
    <property type="match status" value="1"/>
</dbReference>
<proteinExistence type="inferred from homology"/>
<dbReference type="Pfam" id="PF02897">
    <property type="entry name" value="Peptidase_S9_N"/>
    <property type="match status" value="1"/>
</dbReference>
<evidence type="ECO:0000313" key="12">
    <source>
        <dbReference type="Proteomes" id="UP001194580"/>
    </source>
</evidence>
<keyword evidence="4" id="KW-0720">Serine protease</keyword>
<dbReference type="InterPro" id="IPR023302">
    <property type="entry name" value="Pept_S9A_N"/>
</dbReference>
<keyword evidence="2" id="KW-0645">Protease</keyword>
<dbReference type="PRINTS" id="PR00862">
    <property type="entry name" value="PROLIGOPTASE"/>
</dbReference>
<dbReference type="SUPFAM" id="SSF50993">
    <property type="entry name" value="Peptidase/esterase 'gauge' domain"/>
    <property type="match status" value="1"/>
</dbReference>
<evidence type="ECO:0000259" key="9">
    <source>
        <dbReference type="Pfam" id="PF00326"/>
    </source>
</evidence>
<keyword evidence="12" id="KW-1185">Reference proteome</keyword>
<feature type="region of interest" description="Disordered" evidence="8">
    <location>
        <begin position="1"/>
        <end position="71"/>
    </location>
</feature>
<gene>
    <name evidence="11" type="ORF">BGZ95_009888</name>
</gene>
<dbReference type="InterPro" id="IPR002470">
    <property type="entry name" value="Peptidase_S9A"/>
</dbReference>
<comment type="similarity">
    <text evidence="1">Belongs to the peptidase S9A family.</text>
</comment>
<name>A0AAD4DCL5_9FUNG</name>
<feature type="compositionally biased region" description="Polar residues" evidence="8">
    <location>
        <begin position="43"/>
        <end position="54"/>
    </location>
</feature>
<feature type="domain" description="Peptidase S9 prolyl oligopeptidase catalytic" evidence="9">
    <location>
        <begin position="662"/>
        <end position="894"/>
    </location>
</feature>
<dbReference type="InterPro" id="IPR029058">
    <property type="entry name" value="AB_hydrolase_fold"/>
</dbReference>
<dbReference type="EMBL" id="JAAAIL010000618">
    <property type="protein sequence ID" value="KAG0274336.1"/>
    <property type="molecule type" value="Genomic_DNA"/>
</dbReference>
<protein>
    <recommendedName>
        <fullName evidence="5">Prolyl endopeptidase-like</fullName>
    </recommendedName>
    <alternativeName>
        <fullName evidence="6">Prolylendopeptidase-like</fullName>
    </alternativeName>
</protein>
<feature type="domain" description="Peptidase S9A N-terminal" evidence="10">
    <location>
        <begin position="148"/>
        <end position="590"/>
    </location>
</feature>
<evidence type="ECO:0000256" key="1">
    <source>
        <dbReference type="ARBA" id="ARBA00005228"/>
    </source>
</evidence>
<comment type="caution">
    <text evidence="11">The sequence shown here is derived from an EMBL/GenBank/DDBJ whole genome shotgun (WGS) entry which is preliminary data.</text>
</comment>
<accession>A0AAD4DCL5</accession>
<dbReference type="GO" id="GO:0006508">
    <property type="term" value="P:proteolysis"/>
    <property type="evidence" value="ECO:0007669"/>
    <property type="project" value="UniProtKB-KW"/>
</dbReference>
<evidence type="ECO:0000256" key="7">
    <source>
        <dbReference type="ARBA" id="ARBA00045448"/>
    </source>
</evidence>
<dbReference type="InterPro" id="IPR051543">
    <property type="entry name" value="Serine_Peptidase_S9A"/>
</dbReference>
<dbReference type="Gene3D" id="2.130.10.120">
    <property type="entry name" value="Prolyl oligopeptidase, N-terminal domain"/>
    <property type="match status" value="1"/>
</dbReference>
<dbReference type="Pfam" id="PF00326">
    <property type="entry name" value="Peptidase_S9"/>
    <property type="match status" value="1"/>
</dbReference>
<dbReference type="GO" id="GO:0004252">
    <property type="term" value="F:serine-type endopeptidase activity"/>
    <property type="evidence" value="ECO:0007669"/>
    <property type="project" value="InterPro"/>
</dbReference>
<organism evidence="11 12">
    <name type="scientific">Linnemannia exigua</name>
    <dbReference type="NCBI Taxonomy" id="604196"/>
    <lineage>
        <taxon>Eukaryota</taxon>
        <taxon>Fungi</taxon>
        <taxon>Fungi incertae sedis</taxon>
        <taxon>Mucoromycota</taxon>
        <taxon>Mortierellomycotina</taxon>
        <taxon>Mortierellomycetes</taxon>
        <taxon>Mortierellales</taxon>
        <taxon>Mortierellaceae</taxon>
        <taxon>Linnemannia</taxon>
    </lineage>
</organism>
<feature type="compositionally biased region" description="Low complexity" evidence="8">
    <location>
        <begin position="980"/>
        <end position="990"/>
    </location>
</feature>
<dbReference type="Gene3D" id="3.40.50.1820">
    <property type="entry name" value="alpha/beta hydrolase"/>
    <property type="match status" value="1"/>
</dbReference>
<keyword evidence="3" id="KW-0378">Hydrolase</keyword>
<dbReference type="SUPFAM" id="SSF53474">
    <property type="entry name" value="alpha/beta-Hydrolases"/>
    <property type="match status" value="1"/>
</dbReference>
<evidence type="ECO:0000256" key="6">
    <source>
        <dbReference type="ARBA" id="ARBA00042165"/>
    </source>
</evidence>
<evidence type="ECO:0000256" key="5">
    <source>
        <dbReference type="ARBA" id="ARBA00039290"/>
    </source>
</evidence>
<evidence type="ECO:0000256" key="3">
    <source>
        <dbReference type="ARBA" id="ARBA00022801"/>
    </source>
</evidence>
<evidence type="ECO:0000256" key="4">
    <source>
        <dbReference type="ARBA" id="ARBA00022825"/>
    </source>
</evidence>
<feature type="region of interest" description="Disordered" evidence="8">
    <location>
        <begin position="979"/>
        <end position="1052"/>
    </location>
</feature>
<sequence length="1060" mass="119705">MAKRDDMSSGPVLSSPSTPTSTSPASLVGNKPVFGSPKMRPAHNTQPTDPSSPLWSPRESTYEVPPSKNFHNKLPPLDEMDLFISQSADNLLTLLPDMTDSIRQLITHYPEIYLGVWEKLRLILEEAETRDKLHGRNIELPSPPICAAKPEVKINIHGDEMVDNYSWLKDRENPDVLKYIEDENQYAIAALRHTEPLQKLLYNEFVSRLDADEESARVTLPDGWSYYSKSQVGLEYRLHCRSQSNMAGIIGEEQVYLDENEIAQSPEFKDSTYFRVGFLRHSPDCRIIAYGVDGLGNEQFTTFFKDVETGDLLPDKLSNIYETLEFSSCGRFIYYLTLVPETERAYRLYRHVLGRPVESDQLLYEETDEMFCLTMTKSGDGKFIMINSAAQVTSETLFLHSDAEDDTQLGVIMPRKEGITYSAESHDGEYFFVLTNEDSKNNWLFRTPAPKRHSPPLDLVAMRETVIPHRDFVLIEDFQVRRRHLVVFERSNCHQNVRVIELAAPRVDHSEHRPEAPPCSIGLEPGPFDKYHYVSFSENVYSLLPESINEEASNLSKMTLFDTNVLRFTYSSLVQPRQVIDYNMDTRESLTVHTEQIAGMPAYDASNYEQLRLFSTGIDGTAVPMSIVFRKDLIGQGGKGLDANPCLLYTYGAYGSCTDPVFSTQRLSLLDRGFIYAIAHVRGGSDMGMGWYEEGKLGKKPNTFLDVISCAEYLIKEGYTSQEKLAIYGRSAGGLMIGAVVNMRPDLFKTALTEVPFVDAVNTMLDSSIPWTAFEWEEWGNPENPGIYQIMKQYCPYSNVRPQKYPNMLVLGGMNDPRVAFFEPLKWVAKLRSCWPPQSTPPQSSEDGASDTSERDDRMLLLRIEEVGHGGSSGQYAYLEDLAFEYAFLISTLQAPVFRIDKEDESSTGRVEPLTPSIIRRKKGAFTNELLDELNNRQRGGGLGIESDHLQPFICVSKASGELDHRRNSTGQLTGAPLVQTQQQQQQQRQPGMSGPSQKLRSRFDELKSSEGSNATHNRRRSTTLLEFSEKGAKQNGKPAPASQGPRSQSKLTEWIANFF</sequence>
<feature type="region of interest" description="Disordered" evidence="8">
    <location>
        <begin position="835"/>
        <end position="854"/>
    </location>
</feature>